<dbReference type="AlphaFoldDB" id="A0A8S1LB02"/>
<sequence length="501" mass="58296">MSLQFQPNTPYILAAFYRVGLNQDQAYQPDQIYQALDQLTGQAYDRDVANQIYEQCTPNQRGQVQIEEFSQVLISADAMLKKKIKDTEKQIQQSVDESKDCQRIIQEIQYTQQQNQYGIDTDSQLSLIIKSASGITTQDFTQSQVSVSVDNNEQIAQQSSGDKSNPIFNHQLGFQIKSGRENVTLSLLIQDRNQKKSLVGQAKIDLSQLQDQQVHSLSLQLQNDRQQFNTLTILIEVQWIYNKLNYYKEMIQQLESNIQQHYSDIEDYKRDLFVVQQPFLDNNQRQNLQSSLKQQQSSKVQTNSALHYQQQQHQQSISKPTPSQQSQRQNQVDIPQQYQGEASEELSDEIYYGFILYLLMIVLSLFQCFARPAYVDILLGTLYLLIIFRDCFTPEYLKFVGVITVFTIVLDIFWISIYKNWWNGTDKTLPTWGEAGDPIVRITIVFCIFNMIVKIALCYIIFHYYKAAQSNQVLKFKAWELEFQIGILKQNLFTIDKRLLS</sequence>
<dbReference type="GO" id="GO:0046872">
    <property type="term" value="F:metal ion binding"/>
    <property type="evidence" value="ECO:0007669"/>
    <property type="project" value="UniProtKB-KW"/>
</dbReference>
<keyword evidence="2" id="KW-0106">Calcium</keyword>
<evidence type="ECO:0000256" key="3">
    <source>
        <dbReference type="SAM" id="MobiDB-lite"/>
    </source>
</evidence>
<name>A0A8S1LB02_9CILI</name>
<organism evidence="6 7">
    <name type="scientific">Paramecium sonneborni</name>
    <dbReference type="NCBI Taxonomy" id="65129"/>
    <lineage>
        <taxon>Eukaryota</taxon>
        <taxon>Sar</taxon>
        <taxon>Alveolata</taxon>
        <taxon>Ciliophora</taxon>
        <taxon>Intramacronucleata</taxon>
        <taxon>Oligohymenophorea</taxon>
        <taxon>Peniculida</taxon>
        <taxon>Parameciidae</taxon>
        <taxon>Paramecium</taxon>
    </lineage>
</organism>
<feature type="compositionally biased region" description="Polar residues" evidence="3">
    <location>
        <begin position="316"/>
        <end position="333"/>
    </location>
</feature>
<evidence type="ECO:0000256" key="1">
    <source>
        <dbReference type="ARBA" id="ARBA00022723"/>
    </source>
</evidence>
<keyword evidence="1" id="KW-0479">Metal-binding</keyword>
<proteinExistence type="predicted"/>
<evidence type="ECO:0000259" key="5">
    <source>
        <dbReference type="PROSITE" id="PS50004"/>
    </source>
</evidence>
<gene>
    <name evidence="6" type="ORF">PSON_ATCC_30995.1.T0170222</name>
</gene>
<keyword evidence="7" id="KW-1185">Reference proteome</keyword>
<keyword evidence="4" id="KW-0472">Membrane</keyword>
<evidence type="ECO:0000313" key="6">
    <source>
        <dbReference type="EMBL" id="CAD8063072.1"/>
    </source>
</evidence>
<dbReference type="InterPro" id="IPR000008">
    <property type="entry name" value="C2_dom"/>
</dbReference>
<dbReference type="Proteomes" id="UP000692954">
    <property type="component" value="Unassembled WGS sequence"/>
</dbReference>
<keyword evidence="4" id="KW-1133">Transmembrane helix</keyword>
<protein>
    <recommendedName>
        <fullName evidence="5">C2 domain-containing protein</fullName>
    </recommendedName>
</protein>
<dbReference type="PROSITE" id="PS50004">
    <property type="entry name" value="C2"/>
    <property type="match status" value="1"/>
</dbReference>
<dbReference type="OrthoDB" id="293420at2759"/>
<feature type="transmembrane region" description="Helical" evidence="4">
    <location>
        <begin position="438"/>
        <end position="462"/>
    </location>
</feature>
<dbReference type="PANTHER" id="PTHR46502:SF2">
    <property type="entry name" value="16 KDA PHLOEM PROTEIN 2"/>
    <property type="match status" value="1"/>
</dbReference>
<feature type="transmembrane region" description="Helical" evidence="4">
    <location>
        <begin position="399"/>
        <end position="418"/>
    </location>
</feature>
<evidence type="ECO:0000256" key="2">
    <source>
        <dbReference type="ARBA" id="ARBA00022837"/>
    </source>
</evidence>
<feature type="transmembrane region" description="Helical" evidence="4">
    <location>
        <begin position="350"/>
        <end position="367"/>
    </location>
</feature>
<accession>A0A8S1LB02</accession>
<dbReference type="PANTHER" id="PTHR46502">
    <property type="entry name" value="C2 DOMAIN-CONTAINING"/>
    <property type="match status" value="1"/>
</dbReference>
<reference evidence="6" key="1">
    <citation type="submission" date="2021-01" db="EMBL/GenBank/DDBJ databases">
        <authorList>
            <consortium name="Genoscope - CEA"/>
            <person name="William W."/>
        </authorList>
    </citation>
    <scope>NUCLEOTIDE SEQUENCE</scope>
</reference>
<comment type="caution">
    <text evidence="6">The sequence shown here is derived from an EMBL/GenBank/DDBJ whole genome shotgun (WGS) entry which is preliminary data.</text>
</comment>
<dbReference type="Pfam" id="PF00168">
    <property type="entry name" value="C2"/>
    <property type="match status" value="1"/>
</dbReference>
<evidence type="ECO:0000313" key="7">
    <source>
        <dbReference type="Proteomes" id="UP000692954"/>
    </source>
</evidence>
<evidence type="ECO:0000256" key="4">
    <source>
        <dbReference type="SAM" id="Phobius"/>
    </source>
</evidence>
<keyword evidence="4" id="KW-0812">Transmembrane</keyword>
<dbReference type="EMBL" id="CAJJDN010000017">
    <property type="protein sequence ID" value="CAD8063072.1"/>
    <property type="molecule type" value="Genomic_DNA"/>
</dbReference>
<feature type="domain" description="C2" evidence="5">
    <location>
        <begin position="104"/>
        <end position="219"/>
    </location>
</feature>
<feature type="region of interest" description="Disordered" evidence="3">
    <location>
        <begin position="311"/>
        <end position="333"/>
    </location>
</feature>